<keyword evidence="3" id="KW-0255">Endonuclease</keyword>
<organism evidence="8 9">
    <name type="scientific">Flavobacterium noncentrifugens</name>
    <dbReference type="NCBI Taxonomy" id="1128970"/>
    <lineage>
        <taxon>Bacteria</taxon>
        <taxon>Pseudomonadati</taxon>
        <taxon>Bacteroidota</taxon>
        <taxon>Flavobacteriia</taxon>
        <taxon>Flavobacteriales</taxon>
        <taxon>Flavobacteriaceae</taxon>
        <taxon>Flavobacterium</taxon>
    </lineage>
</organism>
<keyword evidence="1" id="KW-0540">Nuclease</keyword>
<dbReference type="GO" id="GO:0003676">
    <property type="term" value="F:nucleic acid binding"/>
    <property type="evidence" value="ECO:0007669"/>
    <property type="project" value="InterPro"/>
</dbReference>
<feature type="chain" id="PRO_5011615115" evidence="7">
    <location>
        <begin position="22"/>
        <end position="252"/>
    </location>
</feature>
<dbReference type="SUPFAM" id="SSF48537">
    <property type="entry name" value="Phospholipase C/P1 nuclease"/>
    <property type="match status" value="1"/>
</dbReference>
<evidence type="ECO:0000256" key="4">
    <source>
        <dbReference type="ARBA" id="ARBA00022801"/>
    </source>
</evidence>
<dbReference type="PANTHER" id="PTHR33146:SF26">
    <property type="entry name" value="ENDONUCLEASE 4"/>
    <property type="match status" value="1"/>
</dbReference>
<protein>
    <submittedName>
        <fullName evidence="8">S1/P1 Nuclease</fullName>
    </submittedName>
</protein>
<proteinExistence type="predicted"/>
<keyword evidence="5" id="KW-1015">Disulfide bond</keyword>
<dbReference type="InterPro" id="IPR003154">
    <property type="entry name" value="S1/P1nuclease"/>
</dbReference>
<keyword evidence="4" id="KW-0378">Hydrolase</keyword>
<dbReference type="GO" id="GO:0004519">
    <property type="term" value="F:endonuclease activity"/>
    <property type="evidence" value="ECO:0007669"/>
    <property type="project" value="UniProtKB-KW"/>
</dbReference>
<dbReference type="Pfam" id="PF02265">
    <property type="entry name" value="S1-P1_nuclease"/>
    <property type="match status" value="1"/>
</dbReference>
<feature type="signal peptide" evidence="7">
    <location>
        <begin position="1"/>
        <end position="21"/>
    </location>
</feature>
<dbReference type="STRING" id="1128970.SAMN04487935_0548"/>
<dbReference type="InterPro" id="IPR008947">
    <property type="entry name" value="PLipase_C/P1_nuclease_dom_sf"/>
</dbReference>
<sequence length="252" mass="28427">MKTKFYLFVTITLLAVTKSFAWGEKGHSLVAEVAFHYLDDKTKATIMSYLDGMNIEDAANWMDAIKTDPKNKYMSPWHYVNFEKGSAVVETSGDNILFVLDKTISELKNRQKLSKDEIKTRILYLFHLIGDLHQPLHVGYASDKGGNNYQLNYKGKGTNLHSFWDSGIIKERNITLQDCLDAKQYSPAELKALQKTDVVAWAVESRSFLDGVYNTGNKVNDGYVDTNSPIIEVQILKAGIRLAGTLESVFKD</sequence>
<evidence type="ECO:0000256" key="6">
    <source>
        <dbReference type="ARBA" id="ARBA00023180"/>
    </source>
</evidence>
<name>A0A1G8SGJ1_9FLAO</name>
<dbReference type="GO" id="GO:0006308">
    <property type="term" value="P:DNA catabolic process"/>
    <property type="evidence" value="ECO:0007669"/>
    <property type="project" value="InterPro"/>
</dbReference>
<dbReference type="PANTHER" id="PTHR33146">
    <property type="entry name" value="ENDONUCLEASE 4"/>
    <property type="match status" value="1"/>
</dbReference>
<reference evidence="8 9" key="1">
    <citation type="submission" date="2016-10" db="EMBL/GenBank/DDBJ databases">
        <authorList>
            <person name="de Groot N.N."/>
        </authorList>
    </citation>
    <scope>NUCLEOTIDE SEQUENCE [LARGE SCALE GENOMIC DNA]</scope>
    <source>
        <strain evidence="8 9">CGMCC 1.10076</strain>
    </source>
</reference>
<evidence type="ECO:0000256" key="2">
    <source>
        <dbReference type="ARBA" id="ARBA00022723"/>
    </source>
</evidence>
<dbReference type="Gene3D" id="1.10.575.10">
    <property type="entry name" value="P1 Nuclease"/>
    <property type="match status" value="1"/>
</dbReference>
<evidence type="ECO:0000256" key="3">
    <source>
        <dbReference type="ARBA" id="ARBA00022759"/>
    </source>
</evidence>
<evidence type="ECO:0000256" key="5">
    <source>
        <dbReference type="ARBA" id="ARBA00023157"/>
    </source>
</evidence>
<evidence type="ECO:0000256" key="1">
    <source>
        <dbReference type="ARBA" id="ARBA00022722"/>
    </source>
</evidence>
<dbReference type="GO" id="GO:0046872">
    <property type="term" value="F:metal ion binding"/>
    <property type="evidence" value="ECO:0007669"/>
    <property type="project" value="UniProtKB-KW"/>
</dbReference>
<evidence type="ECO:0000256" key="7">
    <source>
        <dbReference type="SAM" id="SignalP"/>
    </source>
</evidence>
<dbReference type="CDD" id="cd11010">
    <property type="entry name" value="S1-P1_nuclease"/>
    <property type="match status" value="1"/>
</dbReference>
<evidence type="ECO:0000313" key="9">
    <source>
        <dbReference type="Proteomes" id="UP000199580"/>
    </source>
</evidence>
<keyword evidence="7" id="KW-0732">Signal</keyword>
<dbReference type="RefSeq" id="WP_170227513.1">
    <property type="nucleotide sequence ID" value="NZ_BKAI01000002.1"/>
</dbReference>
<dbReference type="GO" id="GO:0016788">
    <property type="term" value="F:hydrolase activity, acting on ester bonds"/>
    <property type="evidence" value="ECO:0007669"/>
    <property type="project" value="InterPro"/>
</dbReference>
<accession>A0A1G8SGJ1</accession>
<dbReference type="EMBL" id="FNEZ01000001">
    <property type="protein sequence ID" value="SDJ28362.1"/>
    <property type="molecule type" value="Genomic_DNA"/>
</dbReference>
<keyword evidence="2" id="KW-0479">Metal-binding</keyword>
<gene>
    <name evidence="8" type="ORF">SAMN04487935_0548</name>
</gene>
<dbReference type="AlphaFoldDB" id="A0A1G8SGJ1"/>
<keyword evidence="6" id="KW-0325">Glycoprotein</keyword>
<dbReference type="Proteomes" id="UP000199580">
    <property type="component" value="Unassembled WGS sequence"/>
</dbReference>
<keyword evidence="9" id="KW-1185">Reference proteome</keyword>
<evidence type="ECO:0000313" key="8">
    <source>
        <dbReference type="EMBL" id="SDJ28362.1"/>
    </source>
</evidence>